<feature type="transmembrane region" description="Helical" evidence="1">
    <location>
        <begin position="175"/>
        <end position="201"/>
    </location>
</feature>
<protein>
    <recommendedName>
        <fullName evidence="2">Fatty acid desaturase domain-containing protein</fullName>
    </recommendedName>
</protein>
<dbReference type="PANTHER" id="PTHR12879">
    <property type="entry name" value="SPHINGOLIPID DELTA 4 DESATURASE/C-4 HYDROXYLASE PROTEIN DES2"/>
    <property type="match status" value="1"/>
</dbReference>
<dbReference type="EMBL" id="LAZR01011577">
    <property type="protein sequence ID" value="KKM60969.1"/>
    <property type="molecule type" value="Genomic_DNA"/>
</dbReference>
<comment type="caution">
    <text evidence="3">The sequence shown here is derived from an EMBL/GenBank/DDBJ whole genome shotgun (WGS) entry which is preliminary data.</text>
</comment>
<evidence type="ECO:0000256" key="1">
    <source>
        <dbReference type="SAM" id="Phobius"/>
    </source>
</evidence>
<sequence length="337" mass="39145">MAKSFQLRDPAGAKYSIGVLVYITVTYFGGWAAMFADNLFVNILGTLACAHGMVIAAYLLHDAGHNAFFKDNKDNAVLGKVMNWIVGSCYGRFEDMRYKHMRHHVDNCDPVVWDYRSFLKQRPQLERVVKAAEWAYIPAVEILMHTMLVLAPWYIDSKREQRSRVLRVVLIRGALLLAVLLISFKAFVLYAIAQCLLFTVLRFMDCYQHNYEVVFNLDDPDAVFPHRRDFEYEQANTYSNLLSHRYPWLNMLVLNFCYHNAHHQKPILNWYELPALHKQMGDKLTPQTLSFWEQARSYHKHRVARIYAEEYGDDEVTTSLKEGRAVGVDALSFLTAF</sequence>
<dbReference type="GO" id="GO:0046513">
    <property type="term" value="P:ceramide biosynthetic process"/>
    <property type="evidence" value="ECO:0007669"/>
    <property type="project" value="TreeGrafter"/>
</dbReference>
<name>A0A0F9IUD7_9ZZZZ</name>
<keyword evidence="1" id="KW-0812">Transmembrane</keyword>
<feature type="transmembrane region" description="Helical" evidence="1">
    <location>
        <begin position="39"/>
        <end position="60"/>
    </location>
</feature>
<feature type="domain" description="Fatty acid desaturase" evidence="2">
    <location>
        <begin position="43"/>
        <end position="293"/>
    </location>
</feature>
<keyword evidence="1" id="KW-1133">Transmembrane helix</keyword>
<dbReference type="PANTHER" id="PTHR12879:SF8">
    <property type="entry name" value="SPHINGOLIPID DELTA(4)-DESATURASE DES1"/>
    <property type="match status" value="1"/>
</dbReference>
<dbReference type="AlphaFoldDB" id="A0A0F9IUD7"/>
<reference evidence="3" key="1">
    <citation type="journal article" date="2015" name="Nature">
        <title>Complex archaea that bridge the gap between prokaryotes and eukaryotes.</title>
        <authorList>
            <person name="Spang A."/>
            <person name="Saw J.H."/>
            <person name="Jorgensen S.L."/>
            <person name="Zaremba-Niedzwiedzka K."/>
            <person name="Martijn J."/>
            <person name="Lind A.E."/>
            <person name="van Eijk R."/>
            <person name="Schleper C."/>
            <person name="Guy L."/>
            <person name="Ettema T.J."/>
        </authorList>
    </citation>
    <scope>NUCLEOTIDE SEQUENCE</scope>
</reference>
<evidence type="ECO:0000313" key="3">
    <source>
        <dbReference type="EMBL" id="KKM60969.1"/>
    </source>
</evidence>
<dbReference type="InterPro" id="IPR005804">
    <property type="entry name" value="FA_desaturase_dom"/>
</dbReference>
<gene>
    <name evidence="3" type="ORF">LCGC14_1536480</name>
</gene>
<proteinExistence type="predicted"/>
<evidence type="ECO:0000259" key="2">
    <source>
        <dbReference type="Pfam" id="PF00487"/>
    </source>
</evidence>
<feature type="transmembrane region" description="Helical" evidence="1">
    <location>
        <begin position="12"/>
        <end position="33"/>
    </location>
</feature>
<accession>A0A0F9IUD7</accession>
<organism evidence="3">
    <name type="scientific">marine sediment metagenome</name>
    <dbReference type="NCBI Taxonomy" id="412755"/>
    <lineage>
        <taxon>unclassified sequences</taxon>
        <taxon>metagenomes</taxon>
        <taxon>ecological metagenomes</taxon>
    </lineage>
</organism>
<dbReference type="Pfam" id="PF00487">
    <property type="entry name" value="FA_desaturase"/>
    <property type="match status" value="1"/>
</dbReference>
<dbReference type="GO" id="GO:0042284">
    <property type="term" value="F:sphingolipid delta-4 desaturase activity"/>
    <property type="evidence" value="ECO:0007669"/>
    <property type="project" value="TreeGrafter"/>
</dbReference>
<dbReference type="GO" id="GO:0016020">
    <property type="term" value="C:membrane"/>
    <property type="evidence" value="ECO:0007669"/>
    <property type="project" value="GOC"/>
</dbReference>
<keyword evidence="1" id="KW-0472">Membrane</keyword>